<dbReference type="GeneID" id="94427870"/>
<comment type="caution">
    <text evidence="4">The sequence shown here is derived from an EMBL/GenBank/DDBJ whole genome shotgun (WGS) entry which is preliminary data.</text>
</comment>
<evidence type="ECO:0000313" key="5">
    <source>
        <dbReference type="Proteomes" id="UP000221165"/>
    </source>
</evidence>
<dbReference type="Pfam" id="PF00024">
    <property type="entry name" value="PAN_1"/>
    <property type="match status" value="3"/>
</dbReference>
<dbReference type="EMBL" id="MIGC01002083">
    <property type="protein sequence ID" value="PHJ21681.1"/>
    <property type="molecule type" value="Genomic_DNA"/>
</dbReference>
<evidence type="ECO:0000256" key="1">
    <source>
        <dbReference type="ARBA" id="ARBA00022737"/>
    </source>
</evidence>
<dbReference type="SMART" id="SM00223">
    <property type="entry name" value="APPLE"/>
    <property type="match status" value="5"/>
</dbReference>
<dbReference type="PROSITE" id="PS50948">
    <property type="entry name" value="PAN"/>
    <property type="match status" value="5"/>
</dbReference>
<name>A0A2C6KBF6_9APIC</name>
<dbReference type="RefSeq" id="XP_067923361.1">
    <property type="nucleotide sequence ID" value="XM_068064659.1"/>
</dbReference>
<keyword evidence="5" id="KW-1185">Reference proteome</keyword>
<dbReference type="VEuPathDB" id="ToxoDB:CSUI_004468"/>
<dbReference type="CDD" id="cd01100">
    <property type="entry name" value="APPLE_Factor_XI_like"/>
    <property type="match status" value="3"/>
</dbReference>
<dbReference type="GO" id="GO:0005576">
    <property type="term" value="C:extracellular region"/>
    <property type="evidence" value="ECO:0007669"/>
    <property type="project" value="InterPro"/>
</dbReference>
<dbReference type="Proteomes" id="UP000221165">
    <property type="component" value="Unassembled WGS sequence"/>
</dbReference>
<keyword evidence="2" id="KW-1015">Disulfide bond</keyword>
<sequence>MSGARRSTSFRSSPVLEKVLAIGVVRDRSPRLNQLTSYWLSVELVSAAQAAGSASCFEAGVDYIGSDLEKIEGGLIESAEDCQAVCQQSNDCFYFTWVAASKNCYLKGLFAQLGRRQDSTTAGVVSGARFCSDSDLEESSSCFERDVDYEGFDVDKSESGKVPGAWACQLLCQQHADCSFFSWVQESKNCYLKSASAADAKKSDSTTIGMISGPKVCEASDAQPRALCFENNVDYAGYDVAKLECGNVATARACQLICRRRRDCFYFSWVRETKNCYLKSASALNGRRSDSTTTGIVSGPRDCGANSAQIPTSCLEIGVDYTGYDVDKLEKGNVPTARDCQLMCRRREDCFYFSWVSEAKNCYLKSASALNGRKADQSTRGVISGSKDCAGGDAETACYEIGVDYSGFNIDKRADGTVQSAKECQELCKKKIMCLFFSWDAETKDCYLKHAFALNGRKADSTTVSIVSGPKVCIQI</sequence>
<feature type="domain" description="Apple" evidence="3">
    <location>
        <begin position="142"/>
        <end position="217"/>
    </location>
</feature>
<dbReference type="GO" id="GO:0006508">
    <property type="term" value="P:proteolysis"/>
    <property type="evidence" value="ECO:0007669"/>
    <property type="project" value="InterPro"/>
</dbReference>
<dbReference type="Pfam" id="PF14295">
    <property type="entry name" value="PAN_4"/>
    <property type="match status" value="2"/>
</dbReference>
<organism evidence="4 5">
    <name type="scientific">Cystoisospora suis</name>
    <dbReference type="NCBI Taxonomy" id="483139"/>
    <lineage>
        <taxon>Eukaryota</taxon>
        <taxon>Sar</taxon>
        <taxon>Alveolata</taxon>
        <taxon>Apicomplexa</taxon>
        <taxon>Conoidasida</taxon>
        <taxon>Coccidia</taxon>
        <taxon>Eucoccidiorida</taxon>
        <taxon>Eimeriorina</taxon>
        <taxon>Sarcocystidae</taxon>
        <taxon>Cystoisospora</taxon>
    </lineage>
</organism>
<dbReference type="Gene3D" id="3.50.4.10">
    <property type="entry name" value="Hepatocyte Growth Factor"/>
    <property type="match status" value="5"/>
</dbReference>
<proteinExistence type="predicted"/>
<dbReference type="PANTHER" id="PTHR33946:SF4">
    <property type="entry name" value="COAGULATION FACTOR XI"/>
    <property type="match status" value="1"/>
</dbReference>
<dbReference type="OrthoDB" id="328076at2759"/>
<evidence type="ECO:0000259" key="3">
    <source>
        <dbReference type="PROSITE" id="PS50948"/>
    </source>
</evidence>
<dbReference type="InterPro" id="IPR000177">
    <property type="entry name" value="Apple"/>
</dbReference>
<feature type="domain" description="Apple" evidence="3">
    <location>
        <begin position="398"/>
        <end position="473"/>
    </location>
</feature>
<reference evidence="4 5" key="1">
    <citation type="journal article" date="2017" name="Int. J. Parasitol.">
        <title>The genome of the protozoan parasite Cystoisospora suis and a reverse vaccinology approach to identify vaccine candidates.</title>
        <authorList>
            <person name="Palmieri N."/>
            <person name="Shrestha A."/>
            <person name="Ruttkowski B."/>
            <person name="Beck T."/>
            <person name="Vogl C."/>
            <person name="Tomley F."/>
            <person name="Blake D.P."/>
            <person name="Joachim A."/>
        </authorList>
    </citation>
    <scope>NUCLEOTIDE SEQUENCE [LARGE SCALE GENOMIC DNA]</scope>
    <source>
        <strain evidence="4 5">Wien I</strain>
    </source>
</reference>
<gene>
    <name evidence="4" type="ORF">CSUI_004468</name>
</gene>
<dbReference type="SUPFAM" id="SSF57414">
    <property type="entry name" value="Hairpin loop containing domain-like"/>
    <property type="match status" value="5"/>
</dbReference>
<feature type="domain" description="Apple" evidence="3">
    <location>
        <begin position="228"/>
        <end position="303"/>
    </location>
</feature>
<evidence type="ECO:0000313" key="4">
    <source>
        <dbReference type="EMBL" id="PHJ21681.1"/>
    </source>
</evidence>
<evidence type="ECO:0000256" key="2">
    <source>
        <dbReference type="ARBA" id="ARBA00023157"/>
    </source>
</evidence>
<dbReference type="AlphaFoldDB" id="A0A2C6KBF6"/>
<protein>
    <submittedName>
        <fullName evidence="4">Pan domain protein</fullName>
    </submittedName>
</protein>
<feature type="domain" description="Apple" evidence="3">
    <location>
        <begin position="314"/>
        <end position="389"/>
    </location>
</feature>
<keyword evidence="1" id="KW-0677">Repeat</keyword>
<feature type="domain" description="Apple" evidence="3">
    <location>
        <begin position="56"/>
        <end position="131"/>
    </location>
</feature>
<dbReference type="InterPro" id="IPR003609">
    <property type="entry name" value="Pan_app"/>
</dbReference>
<dbReference type="PANTHER" id="PTHR33946">
    <property type="match status" value="1"/>
</dbReference>
<accession>A0A2C6KBF6</accession>